<dbReference type="PANTHER" id="PTHR24096">
    <property type="entry name" value="LONG-CHAIN-FATTY-ACID--COA LIGASE"/>
    <property type="match status" value="1"/>
</dbReference>
<dbReference type="InterPro" id="IPR042099">
    <property type="entry name" value="ANL_N_sf"/>
</dbReference>
<dbReference type="AlphaFoldDB" id="A0A1M7PL43"/>
<reference evidence="2 3" key="1">
    <citation type="submission" date="2016-11" db="EMBL/GenBank/DDBJ databases">
        <authorList>
            <person name="Jaros S."/>
            <person name="Januszkiewicz K."/>
            <person name="Wedrychowicz H."/>
        </authorList>
    </citation>
    <scope>NUCLEOTIDE SEQUENCE [LARGE SCALE GENOMIC DNA]</scope>
    <source>
        <strain evidence="2 3">CGMCC 4.2025</strain>
    </source>
</reference>
<feature type="domain" description="AMP-dependent synthetase/ligase" evidence="1">
    <location>
        <begin position="43"/>
        <end position="393"/>
    </location>
</feature>
<dbReference type="OrthoDB" id="4495845at2"/>
<dbReference type="Proteomes" id="UP000184111">
    <property type="component" value="Unassembled WGS sequence"/>
</dbReference>
<sequence length="537" mass="58725">MKKPPKNLGLLFDWHAGQSRTTKLILDRPFDIAPAAGTDYDAAALAGLVREASAWLYAAGARKGDRIAVVKRNHFDMILLAAAAARIGATAATVSGANYPEHLAEMLRRLDPSVTLIGSEVLERAERAGADLTPYGRTVLIDGPAADPGAGLLTIDDLRGSATPDLDLRADTDLMMITHTSGTTNTPKLVAHTADSCRAGTRLELLPMPIAVNGPKDVALSSISFAHSRAYAWAMAQLRWAPQALVIASSHEADDVERVLDRARPTTIEATPNVFQCWVPLVRRRPELFARVRYYMNTFDLMHPSIARPFVEASRRRFVLWGHSWGQSEVGPMAGFGYTRGQIKRRAAAGGNMNMMGNPWPGLVSVKAADPETGAPVKRGEVGVLFAKGDSICVDYVGESDRYAEKWKGSWWNTGDVGYKDALGRIHFVDRAVDAIPGGSATELESELLDRIANAVEVIVLTRGDRKPVPVVSLDGPDLGEEEWAEVTRGLPPLEAPVFIPWHRLPRTSTWKVRRKELRETVFAESPDDTVLEERFT</sequence>
<organism evidence="2 3">
    <name type="scientific">Actinacidiphila paucisporea</name>
    <dbReference type="NCBI Taxonomy" id="310782"/>
    <lineage>
        <taxon>Bacteria</taxon>
        <taxon>Bacillati</taxon>
        <taxon>Actinomycetota</taxon>
        <taxon>Actinomycetes</taxon>
        <taxon>Kitasatosporales</taxon>
        <taxon>Streptomycetaceae</taxon>
        <taxon>Actinacidiphila</taxon>
    </lineage>
</organism>
<keyword evidence="2" id="KW-0436">Ligase</keyword>
<evidence type="ECO:0000313" key="2">
    <source>
        <dbReference type="EMBL" id="SHN17902.1"/>
    </source>
</evidence>
<dbReference type="Pfam" id="PF00501">
    <property type="entry name" value="AMP-binding"/>
    <property type="match status" value="1"/>
</dbReference>
<accession>A0A1M7PL43</accession>
<dbReference type="EMBL" id="FRBI01000024">
    <property type="protein sequence ID" value="SHN17902.1"/>
    <property type="molecule type" value="Genomic_DNA"/>
</dbReference>
<protein>
    <submittedName>
        <fullName evidence="2">Acyl-CoA synthetase (AMP-forming)/AMP-acid ligase II</fullName>
    </submittedName>
</protein>
<dbReference type="Gene3D" id="3.40.50.12780">
    <property type="entry name" value="N-terminal domain of ligase-like"/>
    <property type="match status" value="1"/>
</dbReference>
<dbReference type="InterPro" id="IPR000873">
    <property type="entry name" value="AMP-dep_synth/lig_dom"/>
</dbReference>
<dbReference type="SUPFAM" id="SSF56801">
    <property type="entry name" value="Acetyl-CoA synthetase-like"/>
    <property type="match status" value="1"/>
</dbReference>
<dbReference type="GO" id="GO:0016405">
    <property type="term" value="F:CoA-ligase activity"/>
    <property type="evidence" value="ECO:0007669"/>
    <property type="project" value="TreeGrafter"/>
</dbReference>
<gene>
    <name evidence="2" type="ORF">SAMN05216499_12424</name>
</gene>
<evidence type="ECO:0000259" key="1">
    <source>
        <dbReference type="Pfam" id="PF00501"/>
    </source>
</evidence>
<proteinExistence type="predicted"/>
<dbReference type="RefSeq" id="WP_073501760.1">
    <property type="nucleotide sequence ID" value="NZ_FRBI01000024.1"/>
</dbReference>
<evidence type="ECO:0000313" key="3">
    <source>
        <dbReference type="Proteomes" id="UP000184111"/>
    </source>
</evidence>
<dbReference type="STRING" id="310782.SAMN05216499_12424"/>
<keyword evidence="3" id="KW-1185">Reference proteome</keyword>
<name>A0A1M7PL43_9ACTN</name>